<dbReference type="GO" id="GO:0004801">
    <property type="term" value="F:transaldolase activity"/>
    <property type="evidence" value="ECO:0007669"/>
    <property type="project" value="UniProtKB-UniRule"/>
</dbReference>
<dbReference type="Pfam" id="PF00923">
    <property type="entry name" value="TAL_FSA"/>
    <property type="match status" value="1"/>
</dbReference>
<proteinExistence type="inferred from homology"/>
<evidence type="ECO:0000256" key="10">
    <source>
        <dbReference type="ARBA" id="ARBA00048810"/>
    </source>
</evidence>
<evidence type="ECO:0000256" key="6">
    <source>
        <dbReference type="ARBA" id="ARBA00022490"/>
    </source>
</evidence>
<dbReference type="NCBIfam" id="NF002881">
    <property type="entry name" value="PRK03343.1"/>
    <property type="match status" value="1"/>
</dbReference>
<dbReference type="GO" id="GO:0006098">
    <property type="term" value="P:pentose-phosphate shunt"/>
    <property type="evidence" value="ECO:0007669"/>
    <property type="project" value="UniProtKB-UniRule"/>
</dbReference>
<keyword evidence="9 11" id="KW-0704">Schiff base</keyword>
<evidence type="ECO:0000256" key="7">
    <source>
        <dbReference type="ARBA" id="ARBA00022679"/>
    </source>
</evidence>
<dbReference type="RefSeq" id="WP_138365193.1">
    <property type="nucleotide sequence ID" value="NZ_VCEJ01000002.1"/>
</dbReference>
<dbReference type="InterPro" id="IPR004732">
    <property type="entry name" value="Transaldolase_2"/>
</dbReference>
<dbReference type="HAMAP" id="MF_00493">
    <property type="entry name" value="Transaldolase_2"/>
    <property type="match status" value="1"/>
</dbReference>
<comment type="function">
    <text evidence="1 11">Transaldolase is important for the balance of metabolites in the pentose-phosphate pathway.</text>
</comment>
<protein>
    <recommendedName>
        <fullName evidence="5 11">Transaldolase</fullName>
        <ecNumber evidence="5 11">2.2.1.2</ecNumber>
    </recommendedName>
</protein>
<dbReference type="InterPro" id="IPR001585">
    <property type="entry name" value="TAL/FSA"/>
</dbReference>
<comment type="catalytic activity">
    <reaction evidence="10 11">
        <text>D-sedoheptulose 7-phosphate + D-glyceraldehyde 3-phosphate = D-erythrose 4-phosphate + beta-D-fructose 6-phosphate</text>
        <dbReference type="Rhea" id="RHEA:17053"/>
        <dbReference type="ChEBI" id="CHEBI:16897"/>
        <dbReference type="ChEBI" id="CHEBI:57483"/>
        <dbReference type="ChEBI" id="CHEBI:57634"/>
        <dbReference type="ChEBI" id="CHEBI:59776"/>
        <dbReference type="EC" id="2.2.1.2"/>
    </reaction>
</comment>
<evidence type="ECO:0000256" key="5">
    <source>
        <dbReference type="ARBA" id="ARBA00013151"/>
    </source>
</evidence>
<comment type="similarity">
    <text evidence="4 11">Belongs to the transaldolase family. Type 2 subfamily.</text>
</comment>
<keyword evidence="6 11" id="KW-0963">Cytoplasm</keyword>
<comment type="pathway">
    <text evidence="3 11">Carbohydrate degradation; pentose phosphate pathway; D-glyceraldehyde 3-phosphate and beta-D-fructose 6-phosphate from D-ribose 5-phosphate and D-xylulose 5-phosphate (non-oxidative stage): step 2/3.</text>
</comment>
<evidence type="ECO:0000256" key="11">
    <source>
        <dbReference type="HAMAP-Rule" id="MF_00493"/>
    </source>
</evidence>
<dbReference type="SUPFAM" id="SSF51569">
    <property type="entry name" value="Aldolase"/>
    <property type="match status" value="1"/>
</dbReference>
<gene>
    <name evidence="11 12" type="primary">tal</name>
    <name evidence="12" type="ORF">FEN17_10495</name>
</gene>
<organism evidence="12 13">
    <name type="scientific">Dyadobacter luticola</name>
    <dbReference type="NCBI Taxonomy" id="1979387"/>
    <lineage>
        <taxon>Bacteria</taxon>
        <taxon>Pseudomonadati</taxon>
        <taxon>Bacteroidota</taxon>
        <taxon>Cytophagia</taxon>
        <taxon>Cytophagales</taxon>
        <taxon>Spirosomataceae</taxon>
        <taxon>Dyadobacter</taxon>
    </lineage>
</organism>
<comment type="caution">
    <text evidence="12">The sequence shown here is derived from an EMBL/GenBank/DDBJ whole genome shotgun (WGS) entry which is preliminary data.</text>
</comment>
<evidence type="ECO:0000313" key="12">
    <source>
        <dbReference type="EMBL" id="TLV03984.1"/>
    </source>
</evidence>
<dbReference type="PROSITE" id="PS01054">
    <property type="entry name" value="TRANSALDOLASE_1"/>
    <property type="match status" value="1"/>
</dbReference>
<dbReference type="PANTHER" id="PTHR10683:SF31">
    <property type="entry name" value="TRANSALDOLASE"/>
    <property type="match status" value="1"/>
</dbReference>
<dbReference type="PANTHER" id="PTHR10683">
    <property type="entry name" value="TRANSALDOLASE"/>
    <property type="match status" value="1"/>
</dbReference>
<comment type="subcellular location">
    <subcellularLocation>
        <location evidence="2 11">Cytoplasm</location>
    </subcellularLocation>
</comment>
<keyword evidence="13" id="KW-1185">Reference proteome</keyword>
<dbReference type="Proteomes" id="UP000306402">
    <property type="component" value="Unassembled WGS sequence"/>
</dbReference>
<accession>A0A5R9L5Y6</accession>
<dbReference type="NCBIfam" id="TIGR00876">
    <property type="entry name" value="tal_mycobact"/>
    <property type="match status" value="1"/>
</dbReference>
<dbReference type="UniPathway" id="UPA00115">
    <property type="reaction ID" value="UER00414"/>
</dbReference>
<sequence length="370" mass="40879">METNKVKQIHDFGQSIWLDFIDRKIIFSGELKKLIEEDGVRGVTSNPAIFEKAISSSADYDEDIARLSKDGFTTEEVFFKMAVSDIKLACDVLAPVYNEEDVVGADGYVSLEVSPFLARDTEATIQQARELWQQVDKENVMIKIPGTEAGLSAIETAISEGININVTLLFSLERYEAVVEAYISGLEKRAEQGLPVDRVASVASFFLSRIDILVDPVLDKNGLGDLRGQVAIASAKMAYQIYKRTFSTDRWKKLAEKGAVPQRLLWASTSSKDPAFKDTRYVEALIGPNTVNTIPLQTLEAFCDHGDAASSLEKDLDGATEILEKIKTVGVDMDAVATQLENEGIDKFTEPFQKLLDAIDTQKKQSGTNF</sequence>
<evidence type="ECO:0000256" key="8">
    <source>
        <dbReference type="ARBA" id="ARBA00023126"/>
    </source>
</evidence>
<keyword evidence="7 11" id="KW-0808">Transferase</keyword>
<dbReference type="GO" id="GO:0005737">
    <property type="term" value="C:cytoplasm"/>
    <property type="evidence" value="ECO:0007669"/>
    <property type="project" value="UniProtKB-SubCell"/>
</dbReference>
<feature type="active site" description="Schiff-base intermediate with substrate" evidence="11">
    <location>
        <position position="143"/>
    </location>
</feature>
<dbReference type="AlphaFoldDB" id="A0A5R9L5Y6"/>
<dbReference type="GO" id="GO:0005975">
    <property type="term" value="P:carbohydrate metabolic process"/>
    <property type="evidence" value="ECO:0007669"/>
    <property type="project" value="InterPro"/>
</dbReference>
<evidence type="ECO:0000256" key="3">
    <source>
        <dbReference type="ARBA" id="ARBA00004857"/>
    </source>
</evidence>
<dbReference type="InterPro" id="IPR013785">
    <property type="entry name" value="Aldolase_TIM"/>
</dbReference>
<dbReference type="PIRSF" id="PIRSF036915">
    <property type="entry name" value="Trnald_Bac_Plnt"/>
    <property type="match status" value="1"/>
</dbReference>
<dbReference type="InterPro" id="IPR018225">
    <property type="entry name" value="Transaldolase_AS"/>
</dbReference>
<evidence type="ECO:0000256" key="4">
    <source>
        <dbReference type="ARBA" id="ARBA00008426"/>
    </source>
</evidence>
<evidence type="ECO:0000256" key="2">
    <source>
        <dbReference type="ARBA" id="ARBA00004496"/>
    </source>
</evidence>
<name>A0A5R9L5Y6_9BACT</name>
<dbReference type="CDD" id="cd00955">
    <property type="entry name" value="Transaldolase_like"/>
    <property type="match status" value="1"/>
</dbReference>
<evidence type="ECO:0000313" key="13">
    <source>
        <dbReference type="Proteomes" id="UP000306402"/>
    </source>
</evidence>
<evidence type="ECO:0000256" key="1">
    <source>
        <dbReference type="ARBA" id="ARBA00003518"/>
    </source>
</evidence>
<dbReference type="Gene3D" id="3.20.20.70">
    <property type="entry name" value="Aldolase class I"/>
    <property type="match status" value="1"/>
</dbReference>
<dbReference type="OrthoDB" id="140919at2"/>
<keyword evidence="8 11" id="KW-0570">Pentose shunt</keyword>
<reference evidence="12 13" key="1">
    <citation type="submission" date="2019-05" db="EMBL/GenBank/DDBJ databases">
        <authorList>
            <person name="Qu J.-H."/>
        </authorList>
    </citation>
    <scope>NUCLEOTIDE SEQUENCE [LARGE SCALE GENOMIC DNA]</scope>
    <source>
        <strain evidence="12 13">T17</strain>
    </source>
</reference>
<dbReference type="EC" id="2.2.1.2" evidence="5 11"/>
<dbReference type="EMBL" id="VCEJ01000002">
    <property type="protein sequence ID" value="TLV03984.1"/>
    <property type="molecule type" value="Genomic_DNA"/>
</dbReference>
<evidence type="ECO:0000256" key="9">
    <source>
        <dbReference type="ARBA" id="ARBA00023270"/>
    </source>
</evidence>